<evidence type="ECO:0000313" key="2">
    <source>
        <dbReference type="EMBL" id="CAI9735866.1"/>
    </source>
</evidence>
<protein>
    <submittedName>
        <fullName evidence="2">Myophilin-like isoform X2</fullName>
    </submittedName>
</protein>
<dbReference type="Proteomes" id="UP001162480">
    <property type="component" value="Chromosome 18"/>
</dbReference>
<accession>A0AA36BLU9</accession>
<proteinExistence type="predicted"/>
<dbReference type="SUPFAM" id="SSF47576">
    <property type="entry name" value="Calponin-homology domain, CH-domain"/>
    <property type="match status" value="1"/>
</dbReference>
<dbReference type="AlphaFoldDB" id="A0AA36BLU9"/>
<name>A0AA36BLU9_OCTVU</name>
<dbReference type="GO" id="GO:0015629">
    <property type="term" value="C:actin cytoskeleton"/>
    <property type="evidence" value="ECO:0007669"/>
    <property type="project" value="TreeGrafter"/>
</dbReference>
<dbReference type="PANTHER" id="PTHR47385">
    <property type="entry name" value="CALPONIN"/>
    <property type="match status" value="1"/>
</dbReference>
<evidence type="ECO:0000256" key="1">
    <source>
        <dbReference type="SAM" id="MobiDB-lite"/>
    </source>
</evidence>
<dbReference type="CDD" id="cd00014">
    <property type="entry name" value="CH_SF"/>
    <property type="match status" value="1"/>
</dbReference>
<dbReference type="PANTHER" id="PTHR47385:SF14">
    <property type="entry name" value="TRANSGELIN"/>
    <property type="match status" value="1"/>
</dbReference>
<dbReference type="GO" id="GO:0051015">
    <property type="term" value="F:actin filament binding"/>
    <property type="evidence" value="ECO:0007669"/>
    <property type="project" value="TreeGrafter"/>
</dbReference>
<organism evidence="2 3">
    <name type="scientific">Octopus vulgaris</name>
    <name type="common">Common octopus</name>
    <dbReference type="NCBI Taxonomy" id="6645"/>
    <lineage>
        <taxon>Eukaryota</taxon>
        <taxon>Metazoa</taxon>
        <taxon>Spiralia</taxon>
        <taxon>Lophotrochozoa</taxon>
        <taxon>Mollusca</taxon>
        <taxon>Cephalopoda</taxon>
        <taxon>Coleoidea</taxon>
        <taxon>Octopodiformes</taxon>
        <taxon>Octopoda</taxon>
        <taxon>Incirrata</taxon>
        <taxon>Octopodidae</taxon>
        <taxon>Octopus</taxon>
    </lineage>
</organism>
<dbReference type="InterPro" id="IPR050606">
    <property type="entry name" value="Calponin-like"/>
</dbReference>
<dbReference type="Gene3D" id="1.10.418.10">
    <property type="entry name" value="Calponin-like domain"/>
    <property type="match status" value="1"/>
</dbReference>
<evidence type="ECO:0000313" key="3">
    <source>
        <dbReference type="Proteomes" id="UP001162480"/>
    </source>
</evidence>
<sequence>MSSYRAVRAGLAKEESQKIEANFDIDNARLCLKWLQQISGETPNIELSDDRRKAIDTAYAALKDGMYLIRAVNLALPPEERLDLSKRTFQPTDSETFRTARERERIEIFLDKCLDVGLLDTMIFQIDCLYERTNLSQVMSTIRTLGIEAQTKPWYNAPMAFPTKSSEIIEKHAMRPVKSKKPPGLGIGIEFNKAKCKEPRVQQHPVQDYSDYSHYE</sequence>
<gene>
    <name evidence="2" type="ORF">OCTVUL_1B015198</name>
</gene>
<keyword evidence="3" id="KW-1185">Reference proteome</keyword>
<dbReference type="GO" id="GO:0007015">
    <property type="term" value="P:actin filament organization"/>
    <property type="evidence" value="ECO:0007669"/>
    <property type="project" value="TreeGrafter"/>
</dbReference>
<feature type="region of interest" description="Disordered" evidence="1">
    <location>
        <begin position="196"/>
        <end position="216"/>
    </location>
</feature>
<reference evidence="2" key="1">
    <citation type="submission" date="2023-08" db="EMBL/GenBank/DDBJ databases">
        <authorList>
            <person name="Alioto T."/>
            <person name="Alioto T."/>
            <person name="Gomez Garrido J."/>
        </authorList>
    </citation>
    <scope>NUCLEOTIDE SEQUENCE</scope>
</reference>
<dbReference type="InterPro" id="IPR036872">
    <property type="entry name" value="CH_dom_sf"/>
</dbReference>
<dbReference type="EMBL" id="OX597831">
    <property type="protein sequence ID" value="CAI9735866.1"/>
    <property type="molecule type" value="Genomic_DNA"/>
</dbReference>